<feature type="domain" description="N-acetyltransferase" evidence="1">
    <location>
        <begin position="1"/>
        <end position="134"/>
    </location>
</feature>
<keyword evidence="2" id="KW-0808">Transferase</keyword>
<dbReference type="EMBL" id="PZPL01000001">
    <property type="protein sequence ID" value="PTL71865.1"/>
    <property type="molecule type" value="Genomic_DNA"/>
</dbReference>
<dbReference type="Gene3D" id="3.40.630.30">
    <property type="match status" value="1"/>
</dbReference>
<dbReference type="RefSeq" id="WP_107573679.1">
    <property type="nucleotide sequence ID" value="NZ_PZPL01000001.1"/>
</dbReference>
<name>A0A2T4UQU5_9MICO</name>
<dbReference type="SUPFAM" id="SSF55729">
    <property type="entry name" value="Acyl-CoA N-acyltransferases (Nat)"/>
    <property type="match status" value="1"/>
</dbReference>
<proteinExistence type="predicted"/>
<dbReference type="InterPro" id="IPR016181">
    <property type="entry name" value="Acyl_CoA_acyltransferase"/>
</dbReference>
<organism evidence="2 3">
    <name type="scientific">Rathayibacter caricis DSM 15933</name>
    <dbReference type="NCBI Taxonomy" id="1328867"/>
    <lineage>
        <taxon>Bacteria</taxon>
        <taxon>Bacillati</taxon>
        <taxon>Actinomycetota</taxon>
        <taxon>Actinomycetes</taxon>
        <taxon>Micrococcales</taxon>
        <taxon>Microbacteriaceae</taxon>
        <taxon>Rathayibacter</taxon>
    </lineage>
</organism>
<evidence type="ECO:0000259" key="1">
    <source>
        <dbReference type="PROSITE" id="PS51186"/>
    </source>
</evidence>
<gene>
    <name evidence="2" type="ORF">C1I63_02755</name>
</gene>
<comment type="caution">
    <text evidence="2">The sequence shown here is derived from an EMBL/GenBank/DDBJ whole genome shotgun (WGS) entry which is preliminary data.</text>
</comment>
<dbReference type="InterPro" id="IPR000182">
    <property type="entry name" value="GNAT_dom"/>
</dbReference>
<sequence length="137" mass="15171">MPIRDLTPADLASPPFLELLRLAAELTEEELARIRDEELPALEVIGVVEDGRLDAFAAARPVEEGLEIEYLASLVRGRGSALVRELQRTHPGAVVIARTDDDAIGFYRRLGFTDAPAPVDPRWPDRPRYRCTLAVPS</sequence>
<dbReference type="Proteomes" id="UP000241085">
    <property type="component" value="Unassembled WGS sequence"/>
</dbReference>
<accession>A0A2T4UQU5</accession>
<protein>
    <submittedName>
        <fullName evidence="2">N-acetyltransferase</fullName>
    </submittedName>
</protein>
<dbReference type="GO" id="GO:0016747">
    <property type="term" value="F:acyltransferase activity, transferring groups other than amino-acyl groups"/>
    <property type="evidence" value="ECO:0007669"/>
    <property type="project" value="InterPro"/>
</dbReference>
<dbReference type="AlphaFoldDB" id="A0A2T4UQU5"/>
<evidence type="ECO:0000313" key="3">
    <source>
        <dbReference type="Proteomes" id="UP000241085"/>
    </source>
</evidence>
<evidence type="ECO:0000313" key="2">
    <source>
        <dbReference type="EMBL" id="PTL71865.1"/>
    </source>
</evidence>
<keyword evidence="3" id="KW-1185">Reference proteome</keyword>
<dbReference type="PROSITE" id="PS51186">
    <property type="entry name" value="GNAT"/>
    <property type="match status" value="1"/>
</dbReference>
<reference evidence="2 3" key="1">
    <citation type="submission" date="2018-03" db="EMBL/GenBank/DDBJ databases">
        <title>Bacteriophage NCPPB3778 and a type I-E CRISPR drive the evolution of the US Biological Select Agent, Rathayibacter toxicus.</title>
        <authorList>
            <person name="Davis E.W.II."/>
            <person name="Tabima J.F."/>
            <person name="Weisberg A.J."/>
            <person name="Dantas Lopes L."/>
            <person name="Wiseman M.S."/>
            <person name="Wiseman M.S."/>
            <person name="Pupko T."/>
            <person name="Belcher M.S."/>
            <person name="Sechler A.J."/>
            <person name="Tancos M.A."/>
            <person name="Schroeder B.K."/>
            <person name="Murray T.D."/>
            <person name="Luster D.G."/>
            <person name="Schneider W.L."/>
            <person name="Rogers E."/>
            <person name="Andreote F.D."/>
            <person name="Grunwald N.J."/>
            <person name="Putnam M.L."/>
            <person name="Chang J.H."/>
        </authorList>
    </citation>
    <scope>NUCLEOTIDE SEQUENCE [LARGE SCALE GENOMIC DNA]</scope>
    <source>
        <strain evidence="2 3">DSM 15933</strain>
    </source>
</reference>